<sequence>MAPHTSRRSGHSRRAQYGLFTGYVLAAIGAAVGAALLAISLWRPSTFNGLRGTASEAVTPVGRASAATRAGSQDLFDTISGYLAAGSQNAALKREVEIARIRLKEAEAVRGENARLKALLGFREGAVKPVAIARLIGSTASSTRRFAYLGAGSNQGVAVGMPVRSPRGVVGRILEVAPDSSRVLLLADSESVIPVRRSRDEIVAFAEGRGDGRLRIRLINLGINPLKKGDVFVTSGAGGYYRPGIAVAILQEVTEDGGVAAVISDPAATDFVAVEPIWQQRALEAAATPVAETVGEAEGA</sequence>
<keyword evidence="3" id="KW-0133">Cell shape</keyword>
<keyword evidence="5" id="KW-1133">Transmembrane helix</keyword>
<dbReference type="PANTHER" id="PTHR34138:SF1">
    <property type="entry name" value="CELL SHAPE-DETERMINING PROTEIN MREC"/>
    <property type="match status" value="1"/>
</dbReference>
<keyword evidence="5" id="KW-0812">Transmembrane</keyword>
<feature type="transmembrane region" description="Helical" evidence="5">
    <location>
        <begin position="20"/>
        <end position="42"/>
    </location>
</feature>
<evidence type="ECO:0000256" key="2">
    <source>
        <dbReference type="ARBA" id="ARBA00013855"/>
    </source>
</evidence>
<keyword evidence="5" id="KW-0472">Membrane</keyword>
<proteinExistence type="inferred from homology"/>
<evidence type="ECO:0000256" key="3">
    <source>
        <dbReference type="ARBA" id="ARBA00022960"/>
    </source>
</evidence>
<dbReference type="Proteomes" id="UP000439522">
    <property type="component" value="Unassembled WGS sequence"/>
</dbReference>
<dbReference type="Gene3D" id="2.40.10.340">
    <property type="entry name" value="Rod shape-determining protein MreC, domain 1"/>
    <property type="match status" value="1"/>
</dbReference>
<evidence type="ECO:0000313" key="8">
    <source>
        <dbReference type="Proteomes" id="UP000439522"/>
    </source>
</evidence>
<dbReference type="GO" id="GO:0008360">
    <property type="term" value="P:regulation of cell shape"/>
    <property type="evidence" value="ECO:0007669"/>
    <property type="project" value="UniProtKB-KW"/>
</dbReference>
<accession>A0A6I4T9N0</accession>
<dbReference type="RefSeq" id="WP_160609638.1">
    <property type="nucleotide sequence ID" value="NZ_WTZA01000001.1"/>
</dbReference>
<dbReference type="InterPro" id="IPR007221">
    <property type="entry name" value="MreC"/>
</dbReference>
<organism evidence="7 8">
    <name type="scientific">Tsuneonella aeria</name>
    <dbReference type="NCBI Taxonomy" id="1837929"/>
    <lineage>
        <taxon>Bacteria</taxon>
        <taxon>Pseudomonadati</taxon>
        <taxon>Pseudomonadota</taxon>
        <taxon>Alphaproteobacteria</taxon>
        <taxon>Sphingomonadales</taxon>
        <taxon>Erythrobacteraceae</taxon>
        <taxon>Tsuneonella</taxon>
    </lineage>
</organism>
<dbReference type="OrthoDB" id="8478127at2"/>
<dbReference type="Pfam" id="PF04085">
    <property type="entry name" value="MreC"/>
    <property type="match status" value="1"/>
</dbReference>
<evidence type="ECO:0000256" key="4">
    <source>
        <dbReference type="ARBA" id="ARBA00032089"/>
    </source>
</evidence>
<evidence type="ECO:0000313" key="7">
    <source>
        <dbReference type="EMBL" id="MXO73823.1"/>
    </source>
</evidence>
<name>A0A6I4T9N0_9SPHN</name>
<dbReference type="PANTHER" id="PTHR34138">
    <property type="entry name" value="CELL SHAPE-DETERMINING PROTEIN MREC"/>
    <property type="match status" value="1"/>
</dbReference>
<dbReference type="NCBIfam" id="TIGR00219">
    <property type="entry name" value="mreC"/>
    <property type="match status" value="1"/>
</dbReference>
<protein>
    <recommendedName>
        <fullName evidence="2">Cell shape-determining protein MreC</fullName>
    </recommendedName>
    <alternativeName>
        <fullName evidence="4">Cell shape protein MreC</fullName>
    </alternativeName>
</protein>
<feature type="domain" description="Rod shape-determining protein MreC beta-barrel core" evidence="6">
    <location>
        <begin position="136"/>
        <end position="263"/>
    </location>
</feature>
<gene>
    <name evidence="7" type="primary">mreC</name>
    <name evidence="7" type="ORF">GRI40_01115</name>
</gene>
<evidence type="ECO:0000256" key="5">
    <source>
        <dbReference type="SAM" id="Phobius"/>
    </source>
</evidence>
<comment type="caution">
    <text evidence="7">The sequence shown here is derived from an EMBL/GenBank/DDBJ whole genome shotgun (WGS) entry which is preliminary data.</text>
</comment>
<evidence type="ECO:0000256" key="1">
    <source>
        <dbReference type="ARBA" id="ARBA00009369"/>
    </source>
</evidence>
<comment type="similarity">
    <text evidence="1">Belongs to the MreC family.</text>
</comment>
<reference evidence="7 8" key="1">
    <citation type="submission" date="2019-12" db="EMBL/GenBank/DDBJ databases">
        <title>Genomic-based taxomic classification of the family Erythrobacteraceae.</title>
        <authorList>
            <person name="Xu L."/>
        </authorList>
    </citation>
    <scope>NUCLEOTIDE SEQUENCE [LARGE SCALE GENOMIC DNA]</scope>
    <source>
        <strain evidence="7 8">100921-2</strain>
    </source>
</reference>
<dbReference type="GO" id="GO:0005886">
    <property type="term" value="C:plasma membrane"/>
    <property type="evidence" value="ECO:0007669"/>
    <property type="project" value="TreeGrafter"/>
</dbReference>
<dbReference type="InterPro" id="IPR042175">
    <property type="entry name" value="Cell/Rod_MreC_2"/>
</dbReference>
<keyword evidence="8" id="KW-1185">Reference proteome</keyword>
<dbReference type="InterPro" id="IPR055342">
    <property type="entry name" value="MreC_beta-barrel_core"/>
</dbReference>
<dbReference type="AlphaFoldDB" id="A0A6I4T9N0"/>
<dbReference type="Gene3D" id="2.40.10.350">
    <property type="entry name" value="Rod shape-determining protein MreC, domain 2"/>
    <property type="match status" value="1"/>
</dbReference>
<dbReference type="InterPro" id="IPR042177">
    <property type="entry name" value="Cell/Rod_1"/>
</dbReference>
<dbReference type="EMBL" id="WTZA01000001">
    <property type="protein sequence ID" value="MXO73823.1"/>
    <property type="molecule type" value="Genomic_DNA"/>
</dbReference>
<evidence type="ECO:0000259" key="6">
    <source>
        <dbReference type="Pfam" id="PF04085"/>
    </source>
</evidence>